<accession>A0A2M9R2T9</accession>
<evidence type="ECO:0000313" key="5">
    <source>
        <dbReference type="EMBL" id="PJR03168.1"/>
    </source>
</evidence>
<keyword evidence="3" id="KW-0175">Coiled coil</keyword>
<evidence type="ECO:0000256" key="3">
    <source>
        <dbReference type="SAM" id="Coils"/>
    </source>
</evidence>
<dbReference type="PANTHER" id="PTHR35089">
    <property type="entry name" value="CHAPERONE PROTEIN SKP"/>
    <property type="match status" value="1"/>
</dbReference>
<feature type="region of interest" description="Disordered" evidence="4">
    <location>
        <begin position="223"/>
        <end position="350"/>
    </location>
</feature>
<gene>
    <name evidence="5" type="ORF">CDL10_00650</name>
</gene>
<dbReference type="Proteomes" id="UP000231960">
    <property type="component" value="Unassembled WGS sequence"/>
</dbReference>
<sequence>MAHYLTDNKSMKGIFLFISILLAGNIYAQQKEKIAVVDLEYILKKVPEYQEQNRELRKRAKEWDIEIQKRKNEIKKQKDQLALERPLLTSQIIEEKEEEIALLEKELLDYQHQHFGLDGDYFIQKINLAKPIQEKIYAIINDYAQKRKFDMVLDKSDDTNGLLYTKKGVDISDRIVREIERSLRKERLTKKEIAQLEAQDEAEDAYLRQRSKRDLQEERMQELFNQKEGEDTKKVADDPISKRQQEAEKRKREAQQKREEQIRKRKEAIQKRKEEAQKRRQELIDKKNKAREEAQKKRQQRQEEQKKKINAAQQTSNNDSKENSAQDKINEILEKRKEAQEKREKDKEERLKAIEEAKENLNKN</sequence>
<name>A0A2M9R2T9_9FLAO</name>
<dbReference type="InterPro" id="IPR005632">
    <property type="entry name" value="Chaperone_Skp"/>
</dbReference>
<dbReference type="Gene3D" id="3.30.910.20">
    <property type="entry name" value="Skp domain"/>
    <property type="match status" value="1"/>
</dbReference>
<evidence type="ECO:0008006" key="7">
    <source>
        <dbReference type="Google" id="ProtNLM"/>
    </source>
</evidence>
<evidence type="ECO:0000256" key="1">
    <source>
        <dbReference type="ARBA" id="ARBA00009091"/>
    </source>
</evidence>
<dbReference type="Pfam" id="PF03938">
    <property type="entry name" value="OmpH"/>
    <property type="match status" value="1"/>
</dbReference>
<reference evidence="5 6" key="1">
    <citation type="submission" date="2017-06" db="EMBL/GenBank/DDBJ databases">
        <title>Description of Avrilella dinanensis gen. nov. sp. nov.</title>
        <authorList>
            <person name="Leyer C."/>
            <person name="Sassi M."/>
            <person name="Minet J."/>
            <person name="Kayal S."/>
            <person name="Cattoir V."/>
        </authorList>
    </citation>
    <scope>NUCLEOTIDE SEQUENCE [LARGE SCALE GENOMIC DNA]</scope>
    <source>
        <strain evidence="5 6">UR159</strain>
    </source>
</reference>
<dbReference type="GO" id="GO:0050821">
    <property type="term" value="P:protein stabilization"/>
    <property type="evidence" value="ECO:0007669"/>
    <property type="project" value="TreeGrafter"/>
</dbReference>
<feature type="compositionally biased region" description="Basic and acidic residues" evidence="4">
    <location>
        <begin position="223"/>
        <end position="307"/>
    </location>
</feature>
<dbReference type="AlphaFoldDB" id="A0A2M9R2T9"/>
<comment type="similarity">
    <text evidence="1">Belongs to the Skp family.</text>
</comment>
<dbReference type="InterPro" id="IPR024930">
    <property type="entry name" value="Skp_dom_sf"/>
</dbReference>
<keyword evidence="6" id="KW-1185">Reference proteome</keyword>
<dbReference type="EMBL" id="NIPO01000001">
    <property type="protein sequence ID" value="PJR03168.1"/>
    <property type="molecule type" value="Genomic_DNA"/>
</dbReference>
<evidence type="ECO:0000256" key="2">
    <source>
        <dbReference type="ARBA" id="ARBA00022729"/>
    </source>
</evidence>
<dbReference type="SUPFAM" id="SSF111384">
    <property type="entry name" value="OmpH-like"/>
    <property type="match status" value="1"/>
</dbReference>
<evidence type="ECO:0000313" key="6">
    <source>
        <dbReference type="Proteomes" id="UP000231960"/>
    </source>
</evidence>
<evidence type="ECO:0000256" key="4">
    <source>
        <dbReference type="SAM" id="MobiDB-lite"/>
    </source>
</evidence>
<proteinExistence type="inferred from homology"/>
<keyword evidence="2" id="KW-0732">Signal</keyword>
<feature type="compositionally biased region" description="Basic and acidic residues" evidence="4">
    <location>
        <begin position="319"/>
        <end position="350"/>
    </location>
</feature>
<dbReference type="PANTHER" id="PTHR35089:SF1">
    <property type="entry name" value="CHAPERONE PROTEIN SKP"/>
    <property type="match status" value="1"/>
</dbReference>
<dbReference type="OrthoDB" id="9788552at2"/>
<dbReference type="SMART" id="SM00935">
    <property type="entry name" value="OmpH"/>
    <property type="match status" value="1"/>
</dbReference>
<dbReference type="GO" id="GO:0005829">
    <property type="term" value="C:cytosol"/>
    <property type="evidence" value="ECO:0007669"/>
    <property type="project" value="TreeGrafter"/>
</dbReference>
<comment type="caution">
    <text evidence="5">The sequence shown here is derived from an EMBL/GenBank/DDBJ whole genome shotgun (WGS) entry which is preliminary data.</text>
</comment>
<organism evidence="5 6">
    <name type="scientific">Avrilella dinanensis</name>
    <dbReference type="NCBI Taxonomy" id="2008672"/>
    <lineage>
        <taxon>Bacteria</taxon>
        <taxon>Pseudomonadati</taxon>
        <taxon>Bacteroidota</taxon>
        <taxon>Flavobacteriia</taxon>
        <taxon>Flavobacteriales</taxon>
        <taxon>Flavobacteriaceae</taxon>
        <taxon>Avrilella</taxon>
    </lineage>
</organism>
<protein>
    <recommendedName>
        <fullName evidence="7">Outer membrane chaperone Skp</fullName>
    </recommendedName>
</protein>
<dbReference type="GO" id="GO:0051082">
    <property type="term" value="F:unfolded protein binding"/>
    <property type="evidence" value="ECO:0007669"/>
    <property type="project" value="InterPro"/>
</dbReference>
<feature type="coiled-coil region" evidence="3">
    <location>
        <begin position="46"/>
        <end position="113"/>
    </location>
</feature>